<name>A0A101I3T4_UNCT6</name>
<dbReference type="EMBL" id="LGGX01000003">
    <property type="protein sequence ID" value="KUK87718.1"/>
    <property type="molecule type" value="Genomic_DNA"/>
</dbReference>
<sequence>MNFEALIAIINNSKNNDSTTNNSTTNNSTNNNSSNIRRVPISQDIQNELESHYKNILKNFLDEKDKVEFDGNYKCEDDEIYELEDFDWEKKIKNCDLTKEDFKNIITLNIISNDDFEKIKILIVSQIVSQDNYLIFQSMDNRKFIKPKSFLFYSNNTLNYEDKKGIKIDGNIDCIIELNSKRLFFTSFHNASKIFDLSDYYREATKTEINEFFSNEIFDGKIESDNLTSNIRKKIFLILKNETLQKVNKNFQQVKNYAEELGIDCFKKDKIELPKDNKKLKEIINFLNEDLYKSPISNAIYESNSKKMIK</sequence>
<comment type="caution">
    <text evidence="2">The sequence shown here is derived from an EMBL/GenBank/DDBJ whole genome shotgun (WGS) entry which is preliminary data.</text>
</comment>
<dbReference type="AlphaFoldDB" id="A0A101I3T4"/>
<evidence type="ECO:0000256" key="1">
    <source>
        <dbReference type="SAM" id="MobiDB-lite"/>
    </source>
</evidence>
<proteinExistence type="predicted"/>
<protein>
    <recommendedName>
        <fullName evidence="4">DUF4868 domain-containing protein</fullName>
    </recommendedName>
</protein>
<evidence type="ECO:0000313" key="3">
    <source>
        <dbReference type="Proteomes" id="UP000053467"/>
    </source>
</evidence>
<accession>A0A101I3T4</accession>
<evidence type="ECO:0000313" key="2">
    <source>
        <dbReference type="EMBL" id="KUK87718.1"/>
    </source>
</evidence>
<organism evidence="2 3">
    <name type="scientific">candidate division TA06 bacterium 34_109</name>
    <dbReference type="NCBI Taxonomy" id="1635277"/>
    <lineage>
        <taxon>Bacteria</taxon>
        <taxon>Bacteria division TA06</taxon>
    </lineage>
</organism>
<gene>
    <name evidence="2" type="ORF">XE03_0609</name>
</gene>
<reference evidence="3" key="1">
    <citation type="journal article" date="2015" name="MBio">
        <title>Genome-Resolved Metagenomic Analysis Reveals Roles for Candidate Phyla and Other Microbial Community Members in Biogeochemical Transformations in Oil Reservoirs.</title>
        <authorList>
            <person name="Hu P."/>
            <person name="Tom L."/>
            <person name="Singh A."/>
            <person name="Thomas B.C."/>
            <person name="Baker B.J."/>
            <person name="Piceno Y.M."/>
            <person name="Andersen G.L."/>
            <person name="Banfield J.F."/>
        </authorList>
    </citation>
    <scope>NUCLEOTIDE SEQUENCE [LARGE SCALE GENOMIC DNA]</scope>
</reference>
<feature type="compositionally biased region" description="Low complexity" evidence="1">
    <location>
        <begin position="14"/>
        <end position="35"/>
    </location>
</feature>
<dbReference type="Proteomes" id="UP000053467">
    <property type="component" value="Unassembled WGS sequence"/>
</dbReference>
<feature type="region of interest" description="Disordered" evidence="1">
    <location>
        <begin position="14"/>
        <end position="38"/>
    </location>
</feature>
<evidence type="ECO:0008006" key="4">
    <source>
        <dbReference type="Google" id="ProtNLM"/>
    </source>
</evidence>